<sequence length="118" mass="13560">MFKKLTIDKLVPKSDKCYFNWYPKETVGYYFYLKHENKLLVARSGIFLEKEYLSRRARSEGVHLGETQDDEATINTPGVETTDTPQELESSCIRDPILDSQGVVENQSLGNQLEIVKN</sequence>
<evidence type="ECO:0000259" key="2">
    <source>
        <dbReference type="Pfam" id="PF25597"/>
    </source>
</evidence>
<evidence type="ECO:0000256" key="1">
    <source>
        <dbReference type="SAM" id="MobiDB-lite"/>
    </source>
</evidence>
<dbReference type="EMBL" id="BAABME010007426">
    <property type="protein sequence ID" value="GAA0170855.1"/>
    <property type="molecule type" value="Genomic_DNA"/>
</dbReference>
<organism evidence="3 4">
    <name type="scientific">Lithospermum erythrorhizon</name>
    <name type="common">Purple gromwell</name>
    <name type="synonym">Lithospermum officinale var. erythrorhizon</name>
    <dbReference type="NCBI Taxonomy" id="34254"/>
    <lineage>
        <taxon>Eukaryota</taxon>
        <taxon>Viridiplantae</taxon>
        <taxon>Streptophyta</taxon>
        <taxon>Embryophyta</taxon>
        <taxon>Tracheophyta</taxon>
        <taxon>Spermatophyta</taxon>
        <taxon>Magnoliopsida</taxon>
        <taxon>eudicotyledons</taxon>
        <taxon>Gunneridae</taxon>
        <taxon>Pentapetalae</taxon>
        <taxon>asterids</taxon>
        <taxon>lamiids</taxon>
        <taxon>Boraginales</taxon>
        <taxon>Boraginaceae</taxon>
        <taxon>Boraginoideae</taxon>
        <taxon>Lithospermeae</taxon>
        <taxon>Lithospermum</taxon>
    </lineage>
</organism>
<keyword evidence="4" id="KW-1185">Reference proteome</keyword>
<dbReference type="AlphaFoldDB" id="A0AAV3R6Y6"/>
<feature type="compositionally biased region" description="Polar residues" evidence="1">
    <location>
        <begin position="73"/>
        <end position="87"/>
    </location>
</feature>
<proteinExistence type="predicted"/>
<comment type="caution">
    <text evidence="3">The sequence shown here is derived from an EMBL/GenBank/DDBJ whole genome shotgun (WGS) entry which is preliminary data.</text>
</comment>
<dbReference type="Proteomes" id="UP001454036">
    <property type="component" value="Unassembled WGS sequence"/>
</dbReference>
<accession>A0AAV3R6Y6</accession>
<dbReference type="InterPro" id="IPR057670">
    <property type="entry name" value="SH3_retrovirus"/>
</dbReference>
<reference evidence="3 4" key="1">
    <citation type="submission" date="2024-01" db="EMBL/GenBank/DDBJ databases">
        <title>The complete chloroplast genome sequence of Lithospermum erythrorhizon: insights into the phylogenetic relationship among Boraginaceae species and the maternal lineages of purple gromwells.</title>
        <authorList>
            <person name="Okada T."/>
            <person name="Watanabe K."/>
        </authorList>
    </citation>
    <scope>NUCLEOTIDE SEQUENCE [LARGE SCALE GENOMIC DNA]</scope>
</reference>
<evidence type="ECO:0000313" key="3">
    <source>
        <dbReference type="EMBL" id="GAA0170855.1"/>
    </source>
</evidence>
<protein>
    <recommendedName>
        <fullName evidence="2">Retroviral polymerase SH3-like domain-containing protein</fullName>
    </recommendedName>
</protein>
<gene>
    <name evidence="3" type="ORF">LIER_25028</name>
</gene>
<feature type="domain" description="Retroviral polymerase SH3-like" evidence="2">
    <location>
        <begin position="7"/>
        <end position="52"/>
    </location>
</feature>
<evidence type="ECO:0000313" key="4">
    <source>
        <dbReference type="Proteomes" id="UP001454036"/>
    </source>
</evidence>
<feature type="region of interest" description="Disordered" evidence="1">
    <location>
        <begin position="64"/>
        <end position="87"/>
    </location>
</feature>
<name>A0AAV3R6Y6_LITER</name>
<dbReference type="Pfam" id="PF25597">
    <property type="entry name" value="SH3_retrovirus"/>
    <property type="match status" value="1"/>
</dbReference>